<dbReference type="InterPro" id="IPR023198">
    <property type="entry name" value="PGP-like_dom2"/>
</dbReference>
<keyword evidence="1" id="KW-0378">Hydrolase</keyword>
<name>A0A841ARH4_9MICO</name>
<dbReference type="Gene3D" id="3.40.50.1000">
    <property type="entry name" value="HAD superfamily/HAD-like"/>
    <property type="match status" value="1"/>
</dbReference>
<dbReference type="EMBL" id="JACHMJ010000001">
    <property type="protein sequence ID" value="MBB5844542.1"/>
    <property type="molecule type" value="Genomic_DNA"/>
</dbReference>
<dbReference type="Pfam" id="PF13419">
    <property type="entry name" value="HAD_2"/>
    <property type="match status" value="1"/>
</dbReference>
<keyword evidence="2" id="KW-1185">Reference proteome</keyword>
<dbReference type="SUPFAM" id="SSF56784">
    <property type="entry name" value="HAD-like"/>
    <property type="match status" value="1"/>
</dbReference>
<dbReference type="GO" id="GO:0005829">
    <property type="term" value="C:cytosol"/>
    <property type="evidence" value="ECO:0007669"/>
    <property type="project" value="TreeGrafter"/>
</dbReference>
<dbReference type="InterPro" id="IPR050155">
    <property type="entry name" value="HAD-like_hydrolase_sf"/>
</dbReference>
<dbReference type="InterPro" id="IPR023214">
    <property type="entry name" value="HAD_sf"/>
</dbReference>
<gene>
    <name evidence="1" type="ORF">HD599_002865</name>
</gene>
<dbReference type="GO" id="GO:0008967">
    <property type="term" value="F:phosphoglycolate phosphatase activity"/>
    <property type="evidence" value="ECO:0007669"/>
    <property type="project" value="UniProtKB-EC"/>
</dbReference>
<dbReference type="InterPro" id="IPR036412">
    <property type="entry name" value="HAD-like_sf"/>
</dbReference>
<evidence type="ECO:0000313" key="2">
    <source>
        <dbReference type="Proteomes" id="UP000536685"/>
    </source>
</evidence>
<comment type="caution">
    <text evidence="1">The sequence shown here is derived from an EMBL/GenBank/DDBJ whole genome shotgun (WGS) entry which is preliminary data.</text>
</comment>
<organism evidence="1 2">
    <name type="scientific">Conyzicola lurida</name>
    <dbReference type="NCBI Taxonomy" id="1172621"/>
    <lineage>
        <taxon>Bacteria</taxon>
        <taxon>Bacillati</taxon>
        <taxon>Actinomycetota</taxon>
        <taxon>Actinomycetes</taxon>
        <taxon>Micrococcales</taxon>
        <taxon>Microbacteriaceae</taxon>
        <taxon>Conyzicola</taxon>
    </lineage>
</organism>
<dbReference type="PANTHER" id="PTHR43434:SF1">
    <property type="entry name" value="PHOSPHOGLYCOLATE PHOSPHATASE"/>
    <property type="match status" value="1"/>
</dbReference>
<dbReference type="Proteomes" id="UP000536685">
    <property type="component" value="Unassembled WGS sequence"/>
</dbReference>
<reference evidence="1 2" key="1">
    <citation type="submission" date="2020-08" db="EMBL/GenBank/DDBJ databases">
        <title>Sequencing the genomes of 1000 actinobacteria strains.</title>
        <authorList>
            <person name="Klenk H.-P."/>
        </authorList>
    </citation>
    <scope>NUCLEOTIDE SEQUENCE [LARGE SCALE GENOMIC DNA]</scope>
    <source>
        <strain evidence="1 2">DSM 105784</strain>
    </source>
</reference>
<dbReference type="InterPro" id="IPR041492">
    <property type="entry name" value="HAD_2"/>
</dbReference>
<dbReference type="PANTHER" id="PTHR43434">
    <property type="entry name" value="PHOSPHOGLYCOLATE PHOSPHATASE"/>
    <property type="match status" value="1"/>
</dbReference>
<protein>
    <submittedName>
        <fullName evidence="1">Phosphoglycolate phosphatase</fullName>
        <ecNumber evidence="1">3.1.3.18</ecNumber>
    </submittedName>
</protein>
<accession>A0A841ARH4</accession>
<proteinExistence type="predicted"/>
<evidence type="ECO:0000313" key="1">
    <source>
        <dbReference type="EMBL" id="MBB5844542.1"/>
    </source>
</evidence>
<dbReference type="EC" id="3.1.3.18" evidence="1"/>
<dbReference type="AlphaFoldDB" id="A0A841ARH4"/>
<dbReference type="GO" id="GO:0006281">
    <property type="term" value="P:DNA repair"/>
    <property type="evidence" value="ECO:0007669"/>
    <property type="project" value="TreeGrafter"/>
</dbReference>
<dbReference type="RefSeq" id="WP_184238785.1">
    <property type="nucleotide sequence ID" value="NZ_JACHMJ010000001.1"/>
</dbReference>
<sequence length="209" mass="22066">MTAVAAALADTMVLFDWNGTVVLDGDRARDALNGVLGRRGLGLLDETQFATRFRLPMGEMFEELGVATGALLPAEAEWNAHMASETTRLRAGAVGALDRLAADGAWLGVVSAAAREAVDFDRASLGVPDVWRSVEAPVVDKVAALAAHRHERARAFYVGDTAYDMRSALEAGYVPIGVAGGYAPVEVLHAAGASHVIEDLDELLALVVR</sequence>
<dbReference type="Gene3D" id="1.10.150.240">
    <property type="entry name" value="Putative phosphatase, domain 2"/>
    <property type="match status" value="1"/>
</dbReference>